<dbReference type="InterPro" id="IPR002941">
    <property type="entry name" value="DNA_methylase_N4/N6"/>
</dbReference>
<feature type="domain" description="DNA methylase N-4/N-6" evidence="4">
    <location>
        <begin position="153"/>
        <end position="218"/>
    </location>
</feature>
<organism evidence="5">
    <name type="scientific">viral metagenome</name>
    <dbReference type="NCBI Taxonomy" id="1070528"/>
    <lineage>
        <taxon>unclassified sequences</taxon>
        <taxon>metagenomes</taxon>
        <taxon>organismal metagenomes</taxon>
    </lineage>
</organism>
<evidence type="ECO:0000256" key="3">
    <source>
        <dbReference type="ARBA" id="ARBA00022679"/>
    </source>
</evidence>
<protein>
    <submittedName>
        <fullName evidence="5">Putative methyltransferase</fullName>
    </submittedName>
</protein>
<dbReference type="InterPro" id="IPR001091">
    <property type="entry name" value="RM_Methyltransferase"/>
</dbReference>
<dbReference type="EMBL" id="MT142646">
    <property type="protein sequence ID" value="QJA86598.1"/>
    <property type="molecule type" value="Genomic_DNA"/>
</dbReference>
<gene>
    <name evidence="5" type="ORF">MM415A00606_0045</name>
    <name evidence="6" type="ORF">MM415B03160_0003</name>
</gene>
<keyword evidence="2 5" id="KW-0489">Methyltransferase</keyword>
<dbReference type="GO" id="GO:0005737">
    <property type="term" value="C:cytoplasm"/>
    <property type="evidence" value="ECO:0007669"/>
    <property type="project" value="TreeGrafter"/>
</dbReference>
<dbReference type="EMBL" id="MT142444">
    <property type="protein sequence ID" value="QJA81044.1"/>
    <property type="molecule type" value="Genomic_DNA"/>
</dbReference>
<name>A0A6M3KHE6_9ZZZZ</name>
<comment type="similarity">
    <text evidence="1">Belongs to the N(4)/N(6)-methyltransferase family.</text>
</comment>
<evidence type="ECO:0000256" key="1">
    <source>
        <dbReference type="ARBA" id="ARBA00006594"/>
    </source>
</evidence>
<evidence type="ECO:0000256" key="2">
    <source>
        <dbReference type="ARBA" id="ARBA00022603"/>
    </source>
</evidence>
<evidence type="ECO:0000313" key="6">
    <source>
        <dbReference type="EMBL" id="QJA86598.1"/>
    </source>
</evidence>
<dbReference type="SUPFAM" id="SSF53335">
    <property type="entry name" value="S-adenosyl-L-methionine-dependent methyltransferases"/>
    <property type="match status" value="1"/>
</dbReference>
<evidence type="ECO:0000259" key="4">
    <source>
        <dbReference type="Pfam" id="PF01555"/>
    </source>
</evidence>
<proteinExistence type="inferred from homology"/>
<dbReference type="GO" id="GO:0032259">
    <property type="term" value="P:methylation"/>
    <property type="evidence" value="ECO:0007669"/>
    <property type="project" value="UniProtKB-KW"/>
</dbReference>
<evidence type="ECO:0000313" key="5">
    <source>
        <dbReference type="EMBL" id="QJA81044.1"/>
    </source>
</evidence>
<sequence>MTFDDIVDSIKVEPFYLDREYGQVIYCGDCREILPDLPKVDLVLTDPPYGVNLDLTWLESVNKKRLPSKSIDKIIGDDGSLNLDLLFDYPKWIIFGFPYIFSNEAIGWLVWDKQPGLMDTDRTITTPVEMALTNCWKGFRLVRCMWAGYMRDNGEHRFAHPTQKPQKVISYCINKASELGDIILDPFLGSGTTAYCAKKLGRKCIGIEIEEKYCEIAKNRLSQSVMRLEL</sequence>
<dbReference type="PRINTS" id="PR00508">
    <property type="entry name" value="S21N4MTFRASE"/>
</dbReference>
<dbReference type="GO" id="GO:0008170">
    <property type="term" value="F:N-methyltransferase activity"/>
    <property type="evidence" value="ECO:0007669"/>
    <property type="project" value="InterPro"/>
</dbReference>
<reference evidence="5" key="1">
    <citation type="submission" date="2020-03" db="EMBL/GenBank/DDBJ databases">
        <title>The deep terrestrial virosphere.</title>
        <authorList>
            <person name="Holmfeldt K."/>
            <person name="Nilsson E."/>
            <person name="Simone D."/>
            <person name="Lopez-Fernandez M."/>
            <person name="Wu X."/>
            <person name="de Brujin I."/>
            <person name="Lundin D."/>
            <person name="Andersson A."/>
            <person name="Bertilsson S."/>
            <person name="Dopson M."/>
        </authorList>
    </citation>
    <scope>NUCLEOTIDE SEQUENCE</scope>
    <source>
        <strain evidence="5">MM415A00606</strain>
        <strain evidence="6">MM415B03160</strain>
    </source>
</reference>
<dbReference type="PANTHER" id="PTHR13370">
    <property type="entry name" value="RNA METHYLASE-RELATED"/>
    <property type="match status" value="1"/>
</dbReference>
<dbReference type="InterPro" id="IPR029063">
    <property type="entry name" value="SAM-dependent_MTases_sf"/>
</dbReference>
<dbReference type="Pfam" id="PF01555">
    <property type="entry name" value="N6_N4_Mtase"/>
    <property type="match status" value="1"/>
</dbReference>
<dbReference type="InterPro" id="IPR002052">
    <property type="entry name" value="DNA_methylase_N6_adenine_CS"/>
</dbReference>
<keyword evidence="3 5" id="KW-0808">Transferase</keyword>
<accession>A0A6M3KHE6</accession>
<dbReference type="PANTHER" id="PTHR13370:SF3">
    <property type="entry name" value="TRNA (GUANINE(10)-N2)-METHYLTRANSFERASE HOMOLOG"/>
    <property type="match status" value="1"/>
</dbReference>
<dbReference type="PROSITE" id="PS00092">
    <property type="entry name" value="N6_MTASE"/>
    <property type="match status" value="1"/>
</dbReference>
<dbReference type="GO" id="GO:0003677">
    <property type="term" value="F:DNA binding"/>
    <property type="evidence" value="ECO:0007669"/>
    <property type="project" value="InterPro"/>
</dbReference>
<dbReference type="AlphaFoldDB" id="A0A6M3KHE6"/>
<dbReference type="Gene3D" id="3.40.50.150">
    <property type="entry name" value="Vaccinia Virus protein VP39"/>
    <property type="match status" value="1"/>
</dbReference>